<name>A0A0E9XPR8_ANGAN</name>
<protein>
    <submittedName>
        <fullName evidence="1">Uncharacterized protein</fullName>
    </submittedName>
</protein>
<accession>A0A0E9XPR8</accession>
<reference evidence="1" key="2">
    <citation type="journal article" date="2015" name="Fish Shellfish Immunol.">
        <title>Early steps in the European eel (Anguilla anguilla)-Vibrio vulnificus interaction in the gills: Role of the RtxA13 toxin.</title>
        <authorList>
            <person name="Callol A."/>
            <person name="Pajuelo D."/>
            <person name="Ebbesson L."/>
            <person name="Teles M."/>
            <person name="MacKenzie S."/>
            <person name="Amaro C."/>
        </authorList>
    </citation>
    <scope>NUCLEOTIDE SEQUENCE</scope>
</reference>
<organism evidence="1">
    <name type="scientific">Anguilla anguilla</name>
    <name type="common">European freshwater eel</name>
    <name type="synonym">Muraena anguilla</name>
    <dbReference type="NCBI Taxonomy" id="7936"/>
    <lineage>
        <taxon>Eukaryota</taxon>
        <taxon>Metazoa</taxon>
        <taxon>Chordata</taxon>
        <taxon>Craniata</taxon>
        <taxon>Vertebrata</taxon>
        <taxon>Euteleostomi</taxon>
        <taxon>Actinopterygii</taxon>
        <taxon>Neopterygii</taxon>
        <taxon>Teleostei</taxon>
        <taxon>Anguilliformes</taxon>
        <taxon>Anguillidae</taxon>
        <taxon>Anguilla</taxon>
    </lineage>
</organism>
<proteinExistence type="predicted"/>
<dbReference type="AlphaFoldDB" id="A0A0E9XPR8"/>
<evidence type="ECO:0000313" key="1">
    <source>
        <dbReference type="EMBL" id="JAI04645.1"/>
    </source>
</evidence>
<dbReference type="EMBL" id="GBXM01003933">
    <property type="protein sequence ID" value="JAI04645.1"/>
    <property type="molecule type" value="Transcribed_RNA"/>
</dbReference>
<sequence>MYHVSLSVFYTVFEHIKQQNI</sequence>
<reference evidence="1" key="1">
    <citation type="submission" date="2014-11" db="EMBL/GenBank/DDBJ databases">
        <authorList>
            <person name="Amaro Gonzalez C."/>
        </authorList>
    </citation>
    <scope>NUCLEOTIDE SEQUENCE</scope>
</reference>